<organism evidence="3 4">
    <name type="scientific">Amycolatopsis alba DSM 44262</name>
    <dbReference type="NCBI Taxonomy" id="1125972"/>
    <lineage>
        <taxon>Bacteria</taxon>
        <taxon>Bacillati</taxon>
        <taxon>Actinomycetota</taxon>
        <taxon>Actinomycetes</taxon>
        <taxon>Pseudonocardiales</taxon>
        <taxon>Pseudonocardiaceae</taxon>
        <taxon>Amycolatopsis</taxon>
    </lineage>
</organism>
<dbReference type="InterPro" id="IPR029058">
    <property type="entry name" value="AB_hydrolase_fold"/>
</dbReference>
<comment type="caution">
    <text evidence="3">The sequence shown here is derived from an EMBL/GenBank/DDBJ whole genome shotgun (WGS) entry which is preliminary data.</text>
</comment>
<dbReference type="AlphaFoldDB" id="A0A229RWN0"/>
<sequence>MVTWAEVTRWDSVPLQNAVGEVNAAYNKVIACSDDLRGINTADGWHGEAAGAAANEVDQVIDGLEEYAAEVAALRRGAGDVGDAISGVMNGVKEAEGLARAHHFTIGGDGAIIDNGPPPDTPEEQKEAVARERATIAAELRDRVSEVLKSATDIDDDFCLVLDRIVSGQTIDATGNDNDNTSLAAAGNSGAAMGSLSIPAPPPESATAAQNAAYWATLSEAQRTRLAVDRPELVGPRDGFSAKQRDIANRTLLDRQQSRLRHERDELQRKINEFPRTGAGQIKLNDQLEFDALKVDLDKLDGKLRGLDDIDKRLSMSDPNSPDYDPTKQRPYVLRVDDAGAGRAIVAMGNPDTAQHVATYVPGTGSELSEVNTDLGRADGMVNAAQQAGAKTPSVITWIGYDAPPGLLDAANESFADDGKHALDNFQDGLRESHQGTPSHNTVLGHSYGTTLVGHAARDEHLAVDNIVLVASPGVGVDHASQLNVPPDHVYSTTAANDAINITNFPRIEGQGDPLDPLGPDPTDPEFGGKTFTSDPGPRGPILGNSEAAHSEYWTRDNPALRDMGRIIAGKQPGH</sequence>
<gene>
    <name evidence="3" type="ORF">CFP75_15340</name>
</gene>
<evidence type="ECO:0000313" key="4">
    <source>
        <dbReference type="Proteomes" id="UP000215563"/>
    </source>
</evidence>
<proteinExistence type="predicted"/>
<dbReference type="Proteomes" id="UP000215563">
    <property type="component" value="Unassembled WGS sequence"/>
</dbReference>
<keyword evidence="4" id="KW-1185">Reference proteome</keyword>
<evidence type="ECO:0000256" key="1">
    <source>
        <dbReference type="SAM" id="MobiDB-lite"/>
    </source>
</evidence>
<feature type="region of interest" description="Disordered" evidence="1">
    <location>
        <begin position="511"/>
        <end position="557"/>
    </location>
</feature>
<dbReference type="SUPFAM" id="SSF53474">
    <property type="entry name" value="alpha/beta-Hydrolases"/>
    <property type="match status" value="1"/>
</dbReference>
<dbReference type="RefSeq" id="WP_020632550.1">
    <property type="nucleotide sequence ID" value="NZ_KB913032.1"/>
</dbReference>
<evidence type="ECO:0000313" key="3">
    <source>
        <dbReference type="EMBL" id="OXM51056.1"/>
    </source>
</evidence>
<accession>A0A229RWN0</accession>
<dbReference type="InterPro" id="IPR010427">
    <property type="entry name" value="DUF1023"/>
</dbReference>
<protein>
    <recommendedName>
        <fullName evidence="2">DUF1023 domain-containing protein</fullName>
    </recommendedName>
</protein>
<dbReference type="EMBL" id="NMQU01000036">
    <property type="protein sequence ID" value="OXM51056.1"/>
    <property type="molecule type" value="Genomic_DNA"/>
</dbReference>
<name>A0A229RWN0_AMYAL</name>
<dbReference type="Pfam" id="PF06259">
    <property type="entry name" value="Abhydrolase_8"/>
    <property type="match status" value="1"/>
</dbReference>
<reference evidence="3 4" key="1">
    <citation type="submission" date="2017-07" db="EMBL/GenBank/DDBJ databases">
        <title>Amycolatopsis alba DSM 44262 Genome sequencing and assembly.</title>
        <authorList>
            <person name="Kaur N."/>
            <person name="Mayilraj S."/>
        </authorList>
    </citation>
    <scope>NUCLEOTIDE SEQUENCE [LARGE SCALE GENOMIC DNA]</scope>
    <source>
        <strain evidence="3 4">DSM 44262</strain>
    </source>
</reference>
<dbReference type="OrthoDB" id="5969911at2"/>
<evidence type="ECO:0000259" key="2">
    <source>
        <dbReference type="Pfam" id="PF06259"/>
    </source>
</evidence>
<feature type="domain" description="DUF1023" evidence="2">
    <location>
        <begin position="337"/>
        <end position="503"/>
    </location>
</feature>